<name>A0A1Y0T0W3_9CAUD</name>
<feature type="region of interest" description="Disordered" evidence="1">
    <location>
        <begin position="100"/>
        <end position="133"/>
    </location>
</feature>
<dbReference type="Proteomes" id="UP000221845">
    <property type="component" value="Segment"/>
</dbReference>
<gene>
    <name evidence="2" type="ORF">SKUL_49</name>
</gene>
<organism evidence="2 3">
    <name type="scientific">Pseudomonas phage Skulduggery</name>
    <dbReference type="NCBI Taxonomy" id="2006671"/>
    <lineage>
        <taxon>Viruses</taxon>
        <taxon>Duplodnaviria</taxon>
        <taxon>Heunggongvirae</taxon>
        <taxon>Uroviricota</taxon>
        <taxon>Caudoviricetes</taxon>
        <taxon>Skulduggeryvirus</taxon>
        <taxon>Skulduggeryvirus skulduggery</taxon>
    </lineage>
</organism>
<feature type="region of interest" description="Disordered" evidence="1">
    <location>
        <begin position="214"/>
        <end position="254"/>
    </location>
</feature>
<evidence type="ECO:0000256" key="1">
    <source>
        <dbReference type="SAM" id="MobiDB-lite"/>
    </source>
</evidence>
<evidence type="ECO:0000313" key="3">
    <source>
        <dbReference type="Proteomes" id="UP000221845"/>
    </source>
</evidence>
<accession>A0A1Y0T0W3</accession>
<evidence type="ECO:0000313" key="2">
    <source>
        <dbReference type="EMBL" id="ARV77148.1"/>
    </source>
</evidence>
<protein>
    <recommendedName>
        <fullName evidence="4">Helix-turn-helix domain-containing protein</fullName>
    </recommendedName>
</protein>
<dbReference type="EMBL" id="MF042361">
    <property type="protein sequence ID" value="ARV77148.1"/>
    <property type="molecule type" value="Genomic_DNA"/>
</dbReference>
<reference evidence="2 3" key="1">
    <citation type="submission" date="2017-05" db="EMBL/GenBank/DDBJ databases">
        <authorList>
            <person name="Song R."/>
            <person name="Chenine A.L."/>
            <person name="Ruprecht R.M."/>
        </authorList>
    </citation>
    <scope>NUCLEOTIDE SEQUENCE [LARGE SCALE GENOMIC DNA]</scope>
</reference>
<keyword evidence="3" id="KW-1185">Reference proteome</keyword>
<feature type="compositionally biased region" description="Low complexity" evidence="1">
    <location>
        <begin position="118"/>
        <end position="132"/>
    </location>
</feature>
<proteinExistence type="predicted"/>
<evidence type="ECO:0008006" key="4">
    <source>
        <dbReference type="Google" id="ProtNLM"/>
    </source>
</evidence>
<sequence length="254" mass="28700">MSNNRKFQGVWIPADLWLDRALSLTEKVMLVEISSLEHEERGCYATNAHFAEFFGLSNSRVSEIINGLAAKGFLVVDLIREGRQIVERQIWIANPFGKPKTPSENTATPFGKRCDPPSENTKGNNTKSNNTNEVKDLGETVDVAFEGFWKVSHKNGSKKKARELFAAIIKREKLDPMMFAVELTNDTMARQKGQQFGFDKLHITTYLTQERWKDDVKPADAKPASSTINHDFGANDYQNTADADLPDWMRGEDE</sequence>